<evidence type="ECO:0000256" key="1">
    <source>
        <dbReference type="SAM" id="SignalP"/>
    </source>
</evidence>
<gene>
    <name evidence="2" type="ORF">SAMN05421665_0622</name>
</gene>
<dbReference type="SUPFAM" id="SSF53300">
    <property type="entry name" value="vWA-like"/>
    <property type="match status" value="1"/>
</dbReference>
<dbReference type="AlphaFoldDB" id="A0A1R3WHX0"/>
<reference evidence="3" key="1">
    <citation type="submission" date="2017-01" db="EMBL/GenBank/DDBJ databases">
        <authorList>
            <person name="Varghese N."/>
            <person name="Submissions S."/>
        </authorList>
    </citation>
    <scope>NUCLEOTIDE SEQUENCE [LARGE SCALE GENOMIC DNA]</scope>
    <source>
        <strain evidence="3">DSM 29591</strain>
    </source>
</reference>
<protein>
    <submittedName>
        <fullName evidence="2">Ca-activated chloride channel family protein</fullName>
    </submittedName>
</protein>
<evidence type="ECO:0000313" key="2">
    <source>
        <dbReference type="EMBL" id="SIT77690.1"/>
    </source>
</evidence>
<evidence type="ECO:0000313" key="3">
    <source>
        <dbReference type="Proteomes" id="UP000186997"/>
    </source>
</evidence>
<dbReference type="InterPro" id="IPR036465">
    <property type="entry name" value="vWFA_dom_sf"/>
</dbReference>
<dbReference type="OrthoDB" id="9792179at2"/>
<dbReference type="InterPro" id="IPR010607">
    <property type="entry name" value="DUF1194"/>
</dbReference>
<keyword evidence="1" id="KW-0732">Signal</keyword>
<dbReference type="Proteomes" id="UP000186997">
    <property type="component" value="Unassembled WGS sequence"/>
</dbReference>
<dbReference type="RefSeq" id="WP_076658316.1">
    <property type="nucleotide sequence ID" value="NZ_FTPR01000001.1"/>
</dbReference>
<dbReference type="PROSITE" id="PS51257">
    <property type="entry name" value="PROKAR_LIPOPROTEIN"/>
    <property type="match status" value="1"/>
</dbReference>
<dbReference type="EMBL" id="FTPR01000001">
    <property type="protein sequence ID" value="SIT77690.1"/>
    <property type="molecule type" value="Genomic_DNA"/>
</dbReference>
<feature type="signal peptide" evidence="1">
    <location>
        <begin position="1"/>
        <end position="19"/>
    </location>
</feature>
<accession>A0A1R3WHX0</accession>
<feature type="chain" id="PRO_5012865099" evidence="1">
    <location>
        <begin position="20"/>
        <end position="216"/>
    </location>
</feature>
<dbReference type="Pfam" id="PF06707">
    <property type="entry name" value="DUF1194"/>
    <property type="match status" value="1"/>
</dbReference>
<keyword evidence="3" id="KW-1185">Reference proteome</keyword>
<sequence>MIRFVFASLISTLPVTAQACETALILTMDVSNSIDSAEYRLQTDGLAEALRDPEIVETMVAGENFLTVVQWSGVDRQAVSIPWTQMRTALDVESFAQKTRVMERAFVLSDTAPAEAIFFSLRLFDQVPNCARKVIDISGDGTPNGGSDVRAARTAAERAGVTINAIAIESMGLAITNFFRGAVITRNGFVMTARTHREYPATIRAKILREISRIFG</sequence>
<name>A0A1R3WHX0_9RHOB</name>
<dbReference type="STRING" id="287098.SAMN05421665_0622"/>
<organism evidence="2 3">
    <name type="scientific">Yoonia rosea</name>
    <dbReference type="NCBI Taxonomy" id="287098"/>
    <lineage>
        <taxon>Bacteria</taxon>
        <taxon>Pseudomonadati</taxon>
        <taxon>Pseudomonadota</taxon>
        <taxon>Alphaproteobacteria</taxon>
        <taxon>Rhodobacterales</taxon>
        <taxon>Paracoccaceae</taxon>
        <taxon>Yoonia</taxon>
    </lineage>
</organism>
<proteinExistence type="predicted"/>
<dbReference type="Gene3D" id="3.40.50.410">
    <property type="entry name" value="von Willebrand factor, type A domain"/>
    <property type="match status" value="1"/>
</dbReference>